<proteinExistence type="predicted"/>
<evidence type="ECO:0000313" key="1">
    <source>
        <dbReference type="EMBL" id="GIY44212.1"/>
    </source>
</evidence>
<dbReference type="AlphaFoldDB" id="A0AAV4TFP9"/>
<sequence>MPDYIRQRESPGKTNTLFSTFQNKENPLLPNMPVPIRNPVLRDFNICFIPGYLQSRYPISALQTGFSFHERKLALTEFNRNVSGRQEFWRLNQSTQSKRDGEPK</sequence>
<name>A0AAV4TFP9_9ARAC</name>
<reference evidence="1 2" key="1">
    <citation type="submission" date="2021-06" db="EMBL/GenBank/DDBJ databases">
        <title>Caerostris darwini draft genome.</title>
        <authorList>
            <person name="Kono N."/>
            <person name="Arakawa K."/>
        </authorList>
    </citation>
    <scope>NUCLEOTIDE SEQUENCE [LARGE SCALE GENOMIC DNA]</scope>
</reference>
<dbReference type="Proteomes" id="UP001054837">
    <property type="component" value="Unassembled WGS sequence"/>
</dbReference>
<protein>
    <submittedName>
        <fullName evidence="1">Uncharacterized protein</fullName>
    </submittedName>
</protein>
<comment type="caution">
    <text evidence="1">The sequence shown here is derived from an EMBL/GenBank/DDBJ whole genome shotgun (WGS) entry which is preliminary data.</text>
</comment>
<evidence type="ECO:0000313" key="2">
    <source>
        <dbReference type="Proteomes" id="UP001054837"/>
    </source>
</evidence>
<organism evidence="1 2">
    <name type="scientific">Caerostris darwini</name>
    <dbReference type="NCBI Taxonomy" id="1538125"/>
    <lineage>
        <taxon>Eukaryota</taxon>
        <taxon>Metazoa</taxon>
        <taxon>Ecdysozoa</taxon>
        <taxon>Arthropoda</taxon>
        <taxon>Chelicerata</taxon>
        <taxon>Arachnida</taxon>
        <taxon>Araneae</taxon>
        <taxon>Araneomorphae</taxon>
        <taxon>Entelegynae</taxon>
        <taxon>Araneoidea</taxon>
        <taxon>Araneidae</taxon>
        <taxon>Caerostris</taxon>
    </lineage>
</organism>
<accession>A0AAV4TFP9</accession>
<gene>
    <name evidence="1" type="ORF">CDAR_101931</name>
</gene>
<keyword evidence="2" id="KW-1185">Reference proteome</keyword>
<dbReference type="EMBL" id="BPLQ01009477">
    <property type="protein sequence ID" value="GIY44212.1"/>
    <property type="molecule type" value="Genomic_DNA"/>
</dbReference>